<dbReference type="GO" id="GO:0006508">
    <property type="term" value="P:proteolysis"/>
    <property type="evidence" value="ECO:0007669"/>
    <property type="project" value="UniProtKB-KW"/>
</dbReference>
<evidence type="ECO:0000256" key="4">
    <source>
        <dbReference type="ARBA" id="ARBA00022670"/>
    </source>
</evidence>
<dbReference type="PRINTS" id="PR00999">
    <property type="entry name" value="FUNGALYSIN"/>
</dbReference>
<proteinExistence type="evidence at transcript level"/>
<feature type="signal peptide" evidence="13">
    <location>
        <begin position="1"/>
        <end position="18"/>
    </location>
</feature>
<sequence>MHGLLLAGLLALPLNVLAHPTTASNSGISRRAVDINSFRLPQIAKYVKSEAVVDKSSFTASSTGDYVSTATELVKKTFPNSTFRLVDGHYTGDNGISHVHFRQTVHDIDVDNTDFNVNIGSDGKVFSFGNSFYTGELPKTKPMVKREFSEPVHALQGAVKALGLPIAVKPESVKTTPIEGQKTFKFEGTSGALSDPKAKLVYVQKDGGLVLTWRIETDIGDNWLLSYVDAEKNEKVHTIVDYVSSAQYQVYPWGVNDPTEANRTEIFAPWLQTLSPNWHFDGKTLYPTTRGNNGIAQDNPSGNREYENNYRPMSPFFNFKYPYSPAMTPPSSYKDASITQLFYTSNVFHDVLYVLGFNEKAGNFQFNNYNKGGLGNDSVILNAQDGSGKNNANFATPPDGQPGRMRMYTWNASNPERDGCFEAGIVLHEYGHGVSNRLCGGPANSRCLSALESGGMGEGWSDFFATTIRLDAKDTRSTDYTMGEWASNRVGGIRRYPYSTSLTTNPLMYVNADGLTSVHAIGTIWATMLYELLWNLIDKYGKGNVNRVLPEMRRGVPTDGRHLAIKLVLDGLALQPCDPNFVQARDAILDADVHLTKGSNKCEIWKAFAKRGLGVDAKYDPTTRTGSNKLPEGC</sequence>
<dbReference type="InterPro" id="IPR027268">
    <property type="entry name" value="Peptidase_M4/M1_CTD_sf"/>
</dbReference>
<evidence type="ECO:0000256" key="13">
    <source>
        <dbReference type="RuleBase" id="RU364017"/>
    </source>
</evidence>
<dbReference type="MEROPS" id="M36.001"/>
<keyword evidence="10 13" id="KW-0865">Zymogen</keyword>
<keyword evidence="8 12" id="KW-0862">Zinc</keyword>
<feature type="binding site" evidence="12">
    <location>
        <position position="428"/>
    </location>
    <ligand>
        <name>Zn(2+)</name>
        <dbReference type="ChEBI" id="CHEBI:29105"/>
        <note>catalytic</note>
    </ligand>
</feature>
<dbReference type="GO" id="GO:0004222">
    <property type="term" value="F:metalloendopeptidase activity"/>
    <property type="evidence" value="ECO:0007669"/>
    <property type="project" value="InterPro"/>
</dbReference>
<evidence type="ECO:0000256" key="7">
    <source>
        <dbReference type="ARBA" id="ARBA00022801"/>
    </source>
</evidence>
<organism evidence="15">
    <name type="scientific">Onygena corvina</name>
    <dbReference type="NCBI Taxonomy" id="180788"/>
    <lineage>
        <taxon>Eukaryota</taxon>
        <taxon>Fungi</taxon>
        <taxon>Dikarya</taxon>
        <taxon>Ascomycota</taxon>
        <taxon>Pezizomycotina</taxon>
        <taxon>Eurotiomycetes</taxon>
        <taxon>Eurotiomycetidae</taxon>
        <taxon>Onygenales</taxon>
        <taxon>Onygenaceae</taxon>
        <taxon>Onygena</taxon>
    </lineage>
</organism>
<dbReference type="Gene3D" id="3.10.170.10">
    <property type="match status" value="1"/>
</dbReference>
<dbReference type="InterPro" id="IPR011096">
    <property type="entry name" value="FTP_domain"/>
</dbReference>
<evidence type="ECO:0000256" key="6">
    <source>
        <dbReference type="ARBA" id="ARBA00022729"/>
    </source>
</evidence>
<evidence type="ECO:0000256" key="2">
    <source>
        <dbReference type="ARBA" id="ARBA00006006"/>
    </source>
</evidence>
<dbReference type="GO" id="GO:0008270">
    <property type="term" value="F:zinc ion binding"/>
    <property type="evidence" value="ECO:0007669"/>
    <property type="project" value="InterPro"/>
</dbReference>
<keyword evidence="3 13" id="KW-0964">Secreted</keyword>
<dbReference type="EC" id="3.4.24.-" evidence="13"/>
<keyword evidence="9 13" id="KW-0482">Metalloprotease</keyword>
<feature type="binding site" evidence="12">
    <location>
        <position position="432"/>
    </location>
    <ligand>
        <name>Zn(2+)</name>
        <dbReference type="ChEBI" id="CHEBI:29105"/>
        <note>catalytic</note>
    </ligand>
</feature>
<protein>
    <recommendedName>
        <fullName evidence="13">Extracellular metalloproteinase</fullName>
        <ecNumber evidence="13">3.4.24.-</ecNumber>
    </recommendedName>
    <alternativeName>
        <fullName evidence="13">Fungalysin</fullName>
    </alternativeName>
</protein>
<dbReference type="SUPFAM" id="SSF55486">
    <property type="entry name" value="Metalloproteases ('zincins'), catalytic domain"/>
    <property type="match status" value="1"/>
</dbReference>
<dbReference type="InterPro" id="IPR001842">
    <property type="entry name" value="Peptidase_M36"/>
</dbReference>
<keyword evidence="7 13" id="KW-0378">Hydrolase</keyword>
<evidence type="ECO:0000256" key="3">
    <source>
        <dbReference type="ARBA" id="ARBA00022525"/>
    </source>
</evidence>
<evidence type="ECO:0000256" key="11">
    <source>
        <dbReference type="PIRSR" id="PIRSR601842-1"/>
    </source>
</evidence>
<evidence type="ECO:0000259" key="14">
    <source>
        <dbReference type="Pfam" id="PF07504"/>
    </source>
</evidence>
<dbReference type="InterPro" id="IPR050371">
    <property type="entry name" value="Fungal_virulence_M36"/>
</dbReference>
<comment type="subcellular location">
    <subcellularLocation>
        <location evidence="1 13">Secreted</location>
    </subcellularLocation>
</comment>
<dbReference type="AlphaFoldDB" id="A0A0B4VKW3"/>
<feature type="binding site" evidence="12">
    <location>
        <position position="458"/>
    </location>
    <ligand>
        <name>Zn(2+)</name>
        <dbReference type="ChEBI" id="CHEBI:29105"/>
        <note>catalytic</note>
    </ligand>
</feature>
<comment type="cofactor">
    <cofactor evidence="12">
        <name>Zn(2+)</name>
        <dbReference type="ChEBI" id="CHEBI:29105"/>
    </cofactor>
    <text evidence="12">Binds 1 zinc ion per subunit.</text>
</comment>
<evidence type="ECO:0000256" key="8">
    <source>
        <dbReference type="ARBA" id="ARBA00022833"/>
    </source>
</evidence>
<evidence type="ECO:0000256" key="12">
    <source>
        <dbReference type="PIRSR" id="PIRSR601842-2"/>
    </source>
</evidence>
<dbReference type="CDD" id="cd09596">
    <property type="entry name" value="M36"/>
    <property type="match status" value="1"/>
</dbReference>
<dbReference type="Gene3D" id="1.10.390.10">
    <property type="entry name" value="Neutral Protease Domain 2"/>
    <property type="match status" value="1"/>
</dbReference>
<dbReference type="PANTHER" id="PTHR33478:SF1">
    <property type="entry name" value="EXTRACELLULAR METALLOPROTEINASE MEP"/>
    <property type="match status" value="1"/>
</dbReference>
<dbReference type="GO" id="GO:0005576">
    <property type="term" value="C:extracellular region"/>
    <property type="evidence" value="ECO:0007669"/>
    <property type="project" value="UniProtKB-SubCell"/>
</dbReference>
<feature type="active site" evidence="11">
    <location>
        <position position="429"/>
    </location>
</feature>
<dbReference type="Pfam" id="PF07504">
    <property type="entry name" value="FTP"/>
    <property type="match status" value="1"/>
</dbReference>
<evidence type="ECO:0000256" key="1">
    <source>
        <dbReference type="ARBA" id="ARBA00004613"/>
    </source>
</evidence>
<feature type="chain" id="PRO_5009360306" description="Extracellular metalloproteinase" evidence="13">
    <location>
        <begin position="19"/>
        <end position="634"/>
    </location>
</feature>
<reference evidence="15" key="1">
    <citation type="journal article" date="2015" name="Appl. Microbiol. Biotechnol.">
        <title>Genome and secretome analyses provide insights into keratin decomposition by novel proteases from the non-pathogenic fungus Onygena corvina.</title>
        <authorList>
            <person name="Huang Y."/>
            <person name="Busk P.K."/>
            <person name="Herbst F.A."/>
            <person name="Lange L."/>
        </authorList>
    </citation>
    <scope>NUCLEOTIDE SEQUENCE</scope>
    <source>
        <strain evidence="15">CBS 281.48</strain>
    </source>
</reference>
<evidence type="ECO:0000256" key="10">
    <source>
        <dbReference type="ARBA" id="ARBA00023145"/>
    </source>
</evidence>
<dbReference type="SMR" id="A0A0B4VKW3"/>
<name>A0A0B4VKW3_9EURO</name>
<keyword evidence="4 13" id="KW-0645">Protease</keyword>
<dbReference type="Pfam" id="PF02128">
    <property type="entry name" value="Peptidase_M36"/>
    <property type="match status" value="1"/>
</dbReference>
<evidence type="ECO:0000313" key="15">
    <source>
        <dbReference type="EMBL" id="AJD23141.1"/>
    </source>
</evidence>
<keyword evidence="6 13" id="KW-0732">Signal</keyword>
<dbReference type="PANTHER" id="PTHR33478">
    <property type="entry name" value="EXTRACELLULAR METALLOPROTEINASE MEP"/>
    <property type="match status" value="1"/>
</dbReference>
<evidence type="ECO:0000256" key="5">
    <source>
        <dbReference type="ARBA" id="ARBA00022723"/>
    </source>
</evidence>
<evidence type="ECO:0000256" key="9">
    <source>
        <dbReference type="ARBA" id="ARBA00023049"/>
    </source>
</evidence>
<feature type="domain" description="FTP" evidence="14">
    <location>
        <begin position="82"/>
        <end position="132"/>
    </location>
</feature>
<comment type="similarity">
    <text evidence="2 13">Belongs to the peptidase M36 family.</text>
</comment>
<keyword evidence="5 12" id="KW-0479">Metal-binding</keyword>
<accession>A0A0B4VKW3</accession>
<dbReference type="EMBL" id="KP290814">
    <property type="protein sequence ID" value="AJD23141.1"/>
    <property type="molecule type" value="mRNA"/>
</dbReference>